<dbReference type="GO" id="GO:0005524">
    <property type="term" value="F:ATP binding"/>
    <property type="evidence" value="ECO:0007669"/>
    <property type="project" value="InterPro"/>
</dbReference>
<accession>A0A9D1WBY5</accession>
<comment type="caution">
    <text evidence="3">The sequence shown here is derived from an EMBL/GenBank/DDBJ whole genome shotgun (WGS) entry which is preliminary data.</text>
</comment>
<dbReference type="GO" id="GO:0005829">
    <property type="term" value="C:cytosol"/>
    <property type="evidence" value="ECO:0007669"/>
    <property type="project" value="TreeGrafter"/>
</dbReference>
<dbReference type="SUPFAM" id="SSF52980">
    <property type="entry name" value="Restriction endonuclease-like"/>
    <property type="match status" value="1"/>
</dbReference>
<keyword evidence="3" id="KW-0067">ATP-binding</keyword>
<dbReference type="InterPro" id="IPR050742">
    <property type="entry name" value="Helicase_Restrict-Modif_Enz"/>
</dbReference>
<dbReference type="AlphaFoldDB" id="A0A9D1WBY5"/>
<dbReference type="Pfam" id="PF04851">
    <property type="entry name" value="ResIII"/>
    <property type="match status" value="1"/>
</dbReference>
<evidence type="ECO:0000313" key="3">
    <source>
        <dbReference type="EMBL" id="HIX56104.1"/>
    </source>
</evidence>
<dbReference type="Proteomes" id="UP000886829">
    <property type="component" value="Unassembled WGS sequence"/>
</dbReference>
<protein>
    <submittedName>
        <fullName evidence="3">DEAD/DEAH box helicase family protein</fullName>
    </submittedName>
</protein>
<dbReference type="Gene3D" id="3.40.1350.10">
    <property type="match status" value="1"/>
</dbReference>
<dbReference type="GO" id="GO:0003677">
    <property type="term" value="F:DNA binding"/>
    <property type="evidence" value="ECO:0007669"/>
    <property type="project" value="InterPro"/>
</dbReference>
<organism evidence="3 4">
    <name type="scientific">Candidatus Anaerobiospirillum pullistercoris</name>
    <dbReference type="NCBI Taxonomy" id="2838452"/>
    <lineage>
        <taxon>Bacteria</taxon>
        <taxon>Pseudomonadati</taxon>
        <taxon>Pseudomonadota</taxon>
        <taxon>Gammaproteobacteria</taxon>
        <taxon>Aeromonadales</taxon>
        <taxon>Succinivibrionaceae</taxon>
        <taxon>Anaerobiospirillum</taxon>
    </lineage>
</organism>
<evidence type="ECO:0000313" key="4">
    <source>
        <dbReference type="Proteomes" id="UP000886829"/>
    </source>
</evidence>
<proteinExistence type="predicted"/>
<dbReference type="InterPro" id="IPR027417">
    <property type="entry name" value="P-loop_NTPase"/>
</dbReference>
<dbReference type="GO" id="GO:0004386">
    <property type="term" value="F:helicase activity"/>
    <property type="evidence" value="ECO:0007669"/>
    <property type="project" value="UniProtKB-KW"/>
</dbReference>
<gene>
    <name evidence="3" type="ORF">H9850_01375</name>
</gene>
<sequence length="390" mass="43721">MEESVIEMNIGSVEQENRNEQAFYTLLDHMRTLANNARDKGDMFERLMCQVLAIASPYSDRFSKVQLYREWATEHPECVPNARDIGIDLVATLIESEWQGPNKEARYSAIQCKFYNNDSSVPKSEVDSFISASSTKHFAERLLVATNKGWSANAVQTIELQEKPTTILSLDKIKHLNVDWSQYLQDGTVQLQAKRKLRDYQEKAVDHSIVGFKSFDRGQIVMPCGTGKTFTSLKLAERQVGQHGLVLFLVPYLALLSQTVDDWTQQSSAKMTAIPVCSDESIRARSNSRAGIASSTSARPLDPEVNSFASVLDHHKLSYPATTNAKSLAEKVVTACARSRKRPDLGMTVVFSTYQSLSVIHEAQTKYGMTDFDLIISDEAHRTAGAYYRQ</sequence>
<dbReference type="PANTHER" id="PTHR47396:SF1">
    <property type="entry name" value="ATP-DEPENDENT HELICASE IRC3-RELATED"/>
    <property type="match status" value="1"/>
</dbReference>
<dbReference type="EMBL" id="DXEV01000029">
    <property type="protein sequence ID" value="HIX56104.1"/>
    <property type="molecule type" value="Genomic_DNA"/>
</dbReference>
<feature type="domain" description="Helicase/UvrB N-terminal" evidence="1">
    <location>
        <begin position="196"/>
        <end position="389"/>
    </location>
</feature>
<keyword evidence="3" id="KW-0378">Hydrolase</keyword>
<reference evidence="3" key="2">
    <citation type="submission" date="2021-04" db="EMBL/GenBank/DDBJ databases">
        <authorList>
            <person name="Gilroy R."/>
        </authorList>
    </citation>
    <scope>NUCLEOTIDE SEQUENCE</scope>
    <source>
        <strain evidence="3">USASDec5-558</strain>
    </source>
</reference>
<dbReference type="InterPro" id="IPR011335">
    <property type="entry name" value="Restrct_endonuc-II-like"/>
</dbReference>
<dbReference type="SUPFAM" id="SSF52540">
    <property type="entry name" value="P-loop containing nucleoside triphosphate hydrolases"/>
    <property type="match status" value="1"/>
</dbReference>
<keyword evidence="3" id="KW-0547">Nucleotide-binding</keyword>
<keyword evidence="3" id="KW-0347">Helicase</keyword>
<reference evidence="3" key="1">
    <citation type="journal article" date="2021" name="PeerJ">
        <title>Extensive microbial diversity within the chicken gut microbiome revealed by metagenomics and culture.</title>
        <authorList>
            <person name="Gilroy R."/>
            <person name="Ravi A."/>
            <person name="Getino M."/>
            <person name="Pursley I."/>
            <person name="Horton D.L."/>
            <person name="Alikhan N.F."/>
            <person name="Baker D."/>
            <person name="Gharbi K."/>
            <person name="Hall N."/>
            <person name="Watson M."/>
            <person name="Adriaenssens E.M."/>
            <person name="Foster-Nyarko E."/>
            <person name="Jarju S."/>
            <person name="Secka A."/>
            <person name="Antonio M."/>
            <person name="Oren A."/>
            <person name="Chaudhuri R.R."/>
            <person name="La Ragione R."/>
            <person name="Hildebrand F."/>
            <person name="Pallen M.J."/>
        </authorList>
    </citation>
    <scope>NUCLEOTIDE SEQUENCE</scope>
    <source>
        <strain evidence="3">USASDec5-558</strain>
    </source>
</reference>
<dbReference type="Gene3D" id="3.40.50.300">
    <property type="entry name" value="P-loop containing nucleotide triphosphate hydrolases"/>
    <property type="match status" value="1"/>
</dbReference>
<dbReference type="Pfam" id="PF13156">
    <property type="entry name" value="Mrr_cat_2"/>
    <property type="match status" value="1"/>
</dbReference>
<dbReference type="GO" id="GO:0016787">
    <property type="term" value="F:hydrolase activity"/>
    <property type="evidence" value="ECO:0007669"/>
    <property type="project" value="InterPro"/>
</dbReference>
<feature type="domain" description="Mrr-like" evidence="2">
    <location>
        <begin position="57"/>
        <end position="186"/>
    </location>
</feature>
<dbReference type="InterPro" id="IPR011856">
    <property type="entry name" value="tRNA_endonuc-like_dom_sf"/>
</dbReference>
<evidence type="ECO:0000259" key="1">
    <source>
        <dbReference type="Pfam" id="PF04851"/>
    </source>
</evidence>
<dbReference type="PANTHER" id="PTHR47396">
    <property type="entry name" value="TYPE I RESTRICTION ENZYME ECOKI R PROTEIN"/>
    <property type="match status" value="1"/>
</dbReference>
<evidence type="ECO:0000259" key="2">
    <source>
        <dbReference type="Pfam" id="PF13156"/>
    </source>
</evidence>
<dbReference type="InterPro" id="IPR039442">
    <property type="entry name" value="Mrr-like_dom"/>
</dbReference>
<dbReference type="InterPro" id="IPR006935">
    <property type="entry name" value="Helicase/UvrB_N"/>
</dbReference>
<name>A0A9D1WBY5_9GAMM</name>